<proteinExistence type="predicted"/>
<dbReference type="HOGENOM" id="CLU_3071729_0_0_1"/>
<dbReference type="PaxDb" id="3880-AES99027"/>
<reference evidence="2" key="3">
    <citation type="submission" date="2015-04" db="UniProtKB">
        <authorList>
            <consortium name="EnsemblPlants"/>
        </authorList>
    </citation>
    <scope>IDENTIFICATION</scope>
    <source>
        <strain evidence="2">cv. Jemalong A17</strain>
    </source>
</reference>
<evidence type="ECO:0000313" key="3">
    <source>
        <dbReference type="Proteomes" id="UP000002051"/>
    </source>
</evidence>
<dbReference type="Proteomes" id="UP000002051">
    <property type="component" value="Chromosome 5"/>
</dbReference>
<sequence>MEFLEMLGEGGFSRVFRCRKALLFFGGSCRSTNLQGFPHHRSRPNFRLPWSCL</sequence>
<dbReference type="EnsemblPlants" id="AES99027">
    <property type="protein sequence ID" value="AES99027"/>
    <property type="gene ID" value="MTR_5g075770"/>
</dbReference>
<accession>G7K5U6</accession>
<gene>
    <name evidence="1" type="ordered locus">MTR_5g075770</name>
</gene>
<protein>
    <submittedName>
        <fullName evidence="1 2">Uncharacterized protein</fullName>
    </submittedName>
</protein>
<organism evidence="1 3">
    <name type="scientific">Medicago truncatula</name>
    <name type="common">Barrel medic</name>
    <name type="synonym">Medicago tribuloides</name>
    <dbReference type="NCBI Taxonomy" id="3880"/>
    <lineage>
        <taxon>Eukaryota</taxon>
        <taxon>Viridiplantae</taxon>
        <taxon>Streptophyta</taxon>
        <taxon>Embryophyta</taxon>
        <taxon>Tracheophyta</taxon>
        <taxon>Spermatophyta</taxon>
        <taxon>Magnoliopsida</taxon>
        <taxon>eudicotyledons</taxon>
        <taxon>Gunneridae</taxon>
        <taxon>Pentapetalae</taxon>
        <taxon>rosids</taxon>
        <taxon>fabids</taxon>
        <taxon>Fabales</taxon>
        <taxon>Fabaceae</taxon>
        <taxon>Papilionoideae</taxon>
        <taxon>50 kb inversion clade</taxon>
        <taxon>NPAAA clade</taxon>
        <taxon>Hologalegina</taxon>
        <taxon>IRL clade</taxon>
        <taxon>Trifolieae</taxon>
        <taxon>Medicago</taxon>
    </lineage>
</organism>
<evidence type="ECO:0000313" key="1">
    <source>
        <dbReference type="EMBL" id="AES99027.1"/>
    </source>
</evidence>
<reference evidence="1 3" key="1">
    <citation type="journal article" date="2011" name="Nature">
        <title>The Medicago genome provides insight into the evolution of rhizobial symbioses.</title>
        <authorList>
            <person name="Young N.D."/>
            <person name="Debelle F."/>
            <person name="Oldroyd G.E."/>
            <person name="Geurts R."/>
            <person name="Cannon S.B."/>
            <person name="Udvardi M.K."/>
            <person name="Benedito V.A."/>
            <person name="Mayer K.F."/>
            <person name="Gouzy J."/>
            <person name="Schoof H."/>
            <person name="Van de Peer Y."/>
            <person name="Proost S."/>
            <person name="Cook D.R."/>
            <person name="Meyers B.C."/>
            <person name="Spannagl M."/>
            <person name="Cheung F."/>
            <person name="De Mita S."/>
            <person name="Krishnakumar V."/>
            <person name="Gundlach H."/>
            <person name="Zhou S."/>
            <person name="Mudge J."/>
            <person name="Bharti A.K."/>
            <person name="Murray J.D."/>
            <person name="Naoumkina M.A."/>
            <person name="Rosen B."/>
            <person name="Silverstein K.A."/>
            <person name="Tang H."/>
            <person name="Rombauts S."/>
            <person name="Zhao P.X."/>
            <person name="Zhou P."/>
            <person name="Barbe V."/>
            <person name="Bardou P."/>
            <person name="Bechner M."/>
            <person name="Bellec A."/>
            <person name="Berger A."/>
            <person name="Berges H."/>
            <person name="Bidwell S."/>
            <person name="Bisseling T."/>
            <person name="Choisne N."/>
            <person name="Couloux A."/>
            <person name="Denny R."/>
            <person name="Deshpande S."/>
            <person name="Dai X."/>
            <person name="Doyle J.J."/>
            <person name="Dudez A.M."/>
            <person name="Farmer A.D."/>
            <person name="Fouteau S."/>
            <person name="Franken C."/>
            <person name="Gibelin C."/>
            <person name="Gish J."/>
            <person name="Goldstein S."/>
            <person name="Gonzalez A.J."/>
            <person name="Green P.J."/>
            <person name="Hallab A."/>
            <person name="Hartog M."/>
            <person name="Hua A."/>
            <person name="Humphray S.J."/>
            <person name="Jeong D.H."/>
            <person name="Jing Y."/>
            <person name="Jocker A."/>
            <person name="Kenton S.M."/>
            <person name="Kim D.J."/>
            <person name="Klee K."/>
            <person name="Lai H."/>
            <person name="Lang C."/>
            <person name="Lin S."/>
            <person name="Macmil S.L."/>
            <person name="Magdelenat G."/>
            <person name="Matthews L."/>
            <person name="McCorrison J."/>
            <person name="Monaghan E.L."/>
            <person name="Mun J.H."/>
            <person name="Najar F.Z."/>
            <person name="Nicholson C."/>
            <person name="Noirot C."/>
            <person name="O'Bleness M."/>
            <person name="Paule C.R."/>
            <person name="Poulain J."/>
            <person name="Prion F."/>
            <person name="Qin B."/>
            <person name="Qu C."/>
            <person name="Retzel E.F."/>
            <person name="Riddle C."/>
            <person name="Sallet E."/>
            <person name="Samain S."/>
            <person name="Samson N."/>
            <person name="Sanders I."/>
            <person name="Saurat O."/>
            <person name="Scarpelli C."/>
            <person name="Schiex T."/>
            <person name="Segurens B."/>
            <person name="Severin A.J."/>
            <person name="Sherrier D.J."/>
            <person name="Shi R."/>
            <person name="Sims S."/>
            <person name="Singer S.R."/>
            <person name="Sinharoy S."/>
            <person name="Sterck L."/>
            <person name="Viollet A."/>
            <person name="Wang B.B."/>
            <person name="Wang K."/>
            <person name="Wang M."/>
            <person name="Wang X."/>
            <person name="Warfsmann J."/>
            <person name="Weissenbach J."/>
            <person name="White D.D."/>
            <person name="White J.D."/>
            <person name="Wiley G.B."/>
            <person name="Wincker P."/>
            <person name="Xing Y."/>
            <person name="Yang L."/>
            <person name="Yao Z."/>
            <person name="Ying F."/>
            <person name="Zhai J."/>
            <person name="Zhou L."/>
            <person name="Zuber A."/>
            <person name="Denarie J."/>
            <person name="Dixon R.A."/>
            <person name="May G.D."/>
            <person name="Schwartz D.C."/>
            <person name="Rogers J."/>
            <person name="Quetier F."/>
            <person name="Town C.D."/>
            <person name="Roe B.A."/>
        </authorList>
    </citation>
    <scope>NUCLEOTIDE SEQUENCE [LARGE SCALE GENOMIC DNA]</scope>
    <source>
        <strain evidence="1">A17</strain>
        <strain evidence="2 3">cv. Jemalong A17</strain>
    </source>
</reference>
<dbReference type="EMBL" id="CM001221">
    <property type="protein sequence ID" value="AES99027.1"/>
    <property type="molecule type" value="Genomic_DNA"/>
</dbReference>
<dbReference type="AlphaFoldDB" id="G7K5U6"/>
<name>G7K5U6_MEDTR</name>
<reference evidence="1 3" key="2">
    <citation type="journal article" date="2014" name="BMC Genomics">
        <title>An improved genome release (version Mt4.0) for the model legume Medicago truncatula.</title>
        <authorList>
            <person name="Tang H."/>
            <person name="Krishnakumar V."/>
            <person name="Bidwell S."/>
            <person name="Rosen B."/>
            <person name="Chan A."/>
            <person name="Zhou S."/>
            <person name="Gentzbittel L."/>
            <person name="Childs K.L."/>
            <person name="Yandell M."/>
            <person name="Gundlach H."/>
            <person name="Mayer K.F."/>
            <person name="Schwartz D.C."/>
            <person name="Town C.D."/>
        </authorList>
    </citation>
    <scope>GENOME REANNOTATION</scope>
    <source>
        <strain evidence="2 3">cv. Jemalong A17</strain>
    </source>
</reference>
<evidence type="ECO:0000313" key="2">
    <source>
        <dbReference type="EnsemblPlants" id="AES99027"/>
    </source>
</evidence>
<keyword evidence="3" id="KW-1185">Reference proteome</keyword>